<dbReference type="SMART" id="SM00885">
    <property type="entry name" value="D5_N"/>
    <property type="match status" value="1"/>
</dbReference>
<dbReference type="InterPro" id="IPR045455">
    <property type="entry name" value="NrS-1_pol-like_helicase"/>
</dbReference>
<feature type="domain" description="SF3 helicase" evidence="4">
    <location>
        <begin position="420"/>
        <end position="575"/>
    </location>
</feature>
<dbReference type="InterPro" id="IPR051620">
    <property type="entry name" value="ORF904-like_C"/>
</dbReference>
<dbReference type="PROSITE" id="PS51206">
    <property type="entry name" value="SF3_HELICASE_1"/>
    <property type="match status" value="1"/>
</dbReference>
<organism evidence="5">
    <name type="scientific">viral metagenome</name>
    <dbReference type="NCBI Taxonomy" id="1070528"/>
    <lineage>
        <taxon>unclassified sequences</taxon>
        <taxon>metagenomes</taxon>
        <taxon>organismal metagenomes</taxon>
    </lineage>
</organism>
<keyword evidence="3" id="KW-0067">ATP-binding</keyword>
<dbReference type="InterPro" id="IPR015330">
    <property type="entry name" value="DNA_primase/pol_bifunc_N"/>
</dbReference>
<dbReference type="SUPFAM" id="SSF56747">
    <property type="entry name" value="Prim-pol domain"/>
    <property type="match status" value="1"/>
</dbReference>
<evidence type="ECO:0000256" key="2">
    <source>
        <dbReference type="ARBA" id="ARBA00022801"/>
    </source>
</evidence>
<name>A0A6H1ZSZ0_9ZZZZ</name>
<dbReference type="PANTHER" id="PTHR35372">
    <property type="entry name" value="ATP BINDING PROTEIN-RELATED"/>
    <property type="match status" value="1"/>
</dbReference>
<dbReference type="AlphaFoldDB" id="A0A6H1ZSZ0"/>
<dbReference type="GO" id="GO:0005524">
    <property type="term" value="F:ATP binding"/>
    <property type="evidence" value="ECO:0007669"/>
    <property type="project" value="UniProtKB-KW"/>
</dbReference>
<keyword evidence="2" id="KW-0378">Hydrolase</keyword>
<evidence type="ECO:0000259" key="4">
    <source>
        <dbReference type="PROSITE" id="PS51206"/>
    </source>
</evidence>
<dbReference type="InterPro" id="IPR027417">
    <property type="entry name" value="P-loop_NTPase"/>
</dbReference>
<dbReference type="GO" id="GO:0016787">
    <property type="term" value="F:hydrolase activity"/>
    <property type="evidence" value="ECO:0007669"/>
    <property type="project" value="UniProtKB-KW"/>
</dbReference>
<evidence type="ECO:0000256" key="3">
    <source>
        <dbReference type="ARBA" id="ARBA00022840"/>
    </source>
</evidence>
<keyword evidence="1" id="KW-0547">Nucleotide-binding</keyword>
<dbReference type="Pfam" id="PF09250">
    <property type="entry name" value="Prim-Pol"/>
    <property type="match status" value="1"/>
</dbReference>
<dbReference type="Gene3D" id="3.40.50.300">
    <property type="entry name" value="P-loop containing nucleotide triphosphate hydrolases"/>
    <property type="match status" value="1"/>
</dbReference>
<dbReference type="InterPro" id="IPR014818">
    <property type="entry name" value="Phage/plasmid_primase_P4_C"/>
</dbReference>
<dbReference type="PANTHER" id="PTHR35372:SF2">
    <property type="entry name" value="SF3 HELICASE DOMAIN-CONTAINING PROTEIN"/>
    <property type="match status" value="1"/>
</dbReference>
<dbReference type="InterPro" id="IPR006500">
    <property type="entry name" value="Helicase_put_C_phage/plasmid"/>
</dbReference>
<dbReference type="SUPFAM" id="SSF52540">
    <property type="entry name" value="P-loop containing nucleoside triphosphate hydrolases"/>
    <property type="match status" value="1"/>
</dbReference>
<protein>
    <submittedName>
        <fullName evidence="5">Putative bifunctional DNA primase/polymerase</fullName>
    </submittedName>
</protein>
<dbReference type="Pfam" id="PF08706">
    <property type="entry name" value="D5_N"/>
    <property type="match status" value="1"/>
</dbReference>
<dbReference type="Pfam" id="PF19263">
    <property type="entry name" value="DUF5906"/>
    <property type="match status" value="1"/>
</dbReference>
<dbReference type="NCBIfam" id="TIGR01613">
    <property type="entry name" value="primase_Cterm"/>
    <property type="match status" value="1"/>
</dbReference>
<evidence type="ECO:0000256" key="1">
    <source>
        <dbReference type="ARBA" id="ARBA00022741"/>
    </source>
</evidence>
<dbReference type="Gene3D" id="3.30.720.160">
    <property type="entry name" value="Bifunctional DNA primase/polymerase, N-terminal"/>
    <property type="match status" value="1"/>
</dbReference>
<accession>A0A6H1ZSZ0</accession>
<gene>
    <name evidence="5" type="ORF">TM448A01857_0013</name>
</gene>
<proteinExistence type="predicted"/>
<dbReference type="SMART" id="SM00943">
    <property type="entry name" value="Prim-Pol"/>
    <property type="match status" value="1"/>
</dbReference>
<sequence>MTNKYEAAILYTSRGWAVHPLHSHDAKVSSPGKQPVLDKWQTRAQATDDELKKWFIDNDYNIGLVCGKISEVMLFDYDHNLFWGSITKDLGALTLQSHRTEGRGHVYFKYNPELKSQKHHLLGIEVLSNGSNAVLPPSQHVSGDLYTWVNPDIPVVDVPPILLERLNFLFQAEQNLVQQMSDVRPCFKKLWNKGAPEALHGADGREAMLAWATELKAKGAGIDEVLMLSRLVYKNEFDSKATVGEWKKIRAKPWRCSKIKERLSGIISCSDCSIDAKRQGRSCGVQDIKPIDIANQILSSNKFITFIETEELFYYNDGSYHKHAEAEIKQQAERIKPDISSHWNNEVISKLKVRSYKSMKELDKFKNYIHLNNGLLNIKTMELEAHNPDKIVMVHIPVDYNPEALCPNITQFFKDVLDEHDIFAVEEFFGYCLLRDYPIQKLFMLVGEGSNGKSTLLTLLSSLLGYENVVSLSIQEIIENKFAAANLFGKLANIYADIPKTALAETGRIKILTGGDIVTAERKFGGYFSFTNHAKMVFSANRVPLSYDESDAFFRRWVIINFPNTFNELQGKGLLSRITTPEELSGLLNVAIKGLKRLLDSCRFSNQKSTNEVREQYVRMSDSIQAFVWDCIEISPDNAIPKKDVYYAYTGYCRSKNIPIASEKTFFMRFPIITRVEEFFPTISKKRVRSYKGIILKIDTLSVLDVQDVHDSSFRVNKDKEKRIDEYIDIILGYKGENMNIMNTMNTLNMLDTYLKNNYDDHYRSRPAEQEWYLHMINSLKDALTVEFEDATDDEIEESIEKYLKYRGWI</sequence>
<evidence type="ECO:0000313" key="5">
    <source>
        <dbReference type="EMBL" id="QJA50694.1"/>
    </source>
</evidence>
<dbReference type="EMBL" id="MT144211">
    <property type="protein sequence ID" value="QJA50694.1"/>
    <property type="molecule type" value="Genomic_DNA"/>
</dbReference>
<dbReference type="CDD" id="cd04859">
    <property type="entry name" value="Prim_Pol"/>
    <property type="match status" value="1"/>
</dbReference>
<reference evidence="5" key="1">
    <citation type="submission" date="2020-03" db="EMBL/GenBank/DDBJ databases">
        <title>The deep terrestrial virosphere.</title>
        <authorList>
            <person name="Holmfeldt K."/>
            <person name="Nilsson E."/>
            <person name="Simone D."/>
            <person name="Lopez-Fernandez M."/>
            <person name="Wu X."/>
            <person name="de Brujin I."/>
            <person name="Lundin D."/>
            <person name="Andersson A."/>
            <person name="Bertilsson S."/>
            <person name="Dopson M."/>
        </authorList>
    </citation>
    <scope>NUCLEOTIDE SEQUENCE</scope>
    <source>
        <strain evidence="5">TM448A01857</strain>
    </source>
</reference>
<dbReference type="InterPro" id="IPR014015">
    <property type="entry name" value="Helicase_SF3_DNA-vir"/>
</dbReference>